<accession>A0ABQ9IZ32</accession>
<reference evidence="2" key="1">
    <citation type="journal article" date="2023" name="Insect Mol. Biol.">
        <title>Genome sequencing provides insights into the evolution of gene families encoding plant cell wall-degrading enzymes in longhorned beetles.</title>
        <authorList>
            <person name="Shin N.R."/>
            <person name="Okamura Y."/>
            <person name="Kirsch R."/>
            <person name="Pauchet Y."/>
        </authorList>
    </citation>
    <scope>NUCLEOTIDE SEQUENCE</scope>
    <source>
        <tissue evidence="2">Midgut</tissue>
    </source>
</reference>
<organism evidence="2 3">
    <name type="scientific">Molorchus minor</name>
    <dbReference type="NCBI Taxonomy" id="1323400"/>
    <lineage>
        <taxon>Eukaryota</taxon>
        <taxon>Metazoa</taxon>
        <taxon>Ecdysozoa</taxon>
        <taxon>Arthropoda</taxon>
        <taxon>Hexapoda</taxon>
        <taxon>Insecta</taxon>
        <taxon>Pterygota</taxon>
        <taxon>Neoptera</taxon>
        <taxon>Endopterygota</taxon>
        <taxon>Coleoptera</taxon>
        <taxon>Polyphaga</taxon>
        <taxon>Cucujiformia</taxon>
        <taxon>Chrysomeloidea</taxon>
        <taxon>Cerambycidae</taxon>
        <taxon>Lamiinae</taxon>
        <taxon>Monochamini</taxon>
        <taxon>Molorchus</taxon>
    </lineage>
</organism>
<dbReference type="EMBL" id="JAPWTJ010001797">
    <property type="protein sequence ID" value="KAJ8969467.1"/>
    <property type="molecule type" value="Genomic_DNA"/>
</dbReference>
<comment type="caution">
    <text evidence="2">The sequence shown here is derived from an EMBL/GenBank/DDBJ whole genome shotgun (WGS) entry which is preliminary data.</text>
</comment>
<protein>
    <submittedName>
        <fullName evidence="2">Uncharacterized protein</fullName>
    </submittedName>
</protein>
<sequence>MTAAEKRLKKGHLTLQHELLSNQDGKEIEQTDEEPATDFGLCAAQIVITAATPMMEEPEQPFPAPEETTVNHNEPASIIEEVIVEEPEETEYAKEPPVEAEPVVIDTTDDPEESMDDHPPESHFAVSSSTGSDGETTGPSTAENSVSQAPSVDNEPKQVVGGRASIPDELEPHQLARLQDLKESNA</sequence>
<evidence type="ECO:0000313" key="2">
    <source>
        <dbReference type="EMBL" id="KAJ8969467.1"/>
    </source>
</evidence>
<evidence type="ECO:0000256" key="1">
    <source>
        <dbReference type="SAM" id="MobiDB-lite"/>
    </source>
</evidence>
<keyword evidence="3" id="KW-1185">Reference proteome</keyword>
<feature type="compositionally biased region" description="Basic and acidic residues" evidence="1">
    <location>
        <begin position="170"/>
        <end position="186"/>
    </location>
</feature>
<dbReference type="Proteomes" id="UP001162164">
    <property type="component" value="Unassembled WGS sequence"/>
</dbReference>
<proteinExistence type="predicted"/>
<name>A0ABQ9IZ32_9CUCU</name>
<feature type="region of interest" description="Disordered" evidence="1">
    <location>
        <begin position="85"/>
        <end position="186"/>
    </location>
</feature>
<evidence type="ECO:0000313" key="3">
    <source>
        <dbReference type="Proteomes" id="UP001162164"/>
    </source>
</evidence>
<feature type="compositionally biased region" description="Low complexity" evidence="1">
    <location>
        <begin position="127"/>
        <end position="141"/>
    </location>
</feature>
<feature type="compositionally biased region" description="Polar residues" evidence="1">
    <location>
        <begin position="142"/>
        <end position="151"/>
    </location>
</feature>
<feature type="region of interest" description="Disordered" evidence="1">
    <location>
        <begin position="15"/>
        <end position="39"/>
    </location>
</feature>
<gene>
    <name evidence="2" type="ORF">NQ317_015282</name>
</gene>